<proteinExistence type="predicted"/>
<dbReference type="Proteomes" id="UP000830115">
    <property type="component" value="Chromosome"/>
</dbReference>
<reference evidence="2" key="1">
    <citation type="submission" date="2021-10" db="EMBL/GenBank/DDBJ databases">
        <title>Streptomyces nigrumlapis sp.nov.,an antimicrobial producing actinobacterium isolated from Black Gobi rocks.</title>
        <authorList>
            <person name="Wen Y."/>
            <person name="Zhang W."/>
            <person name="Liu X.G."/>
        </authorList>
    </citation>
    <scope>NUCLEOTIDE SEQUENCE</scope>
    <source>
        <strain evidence="2">ST13-2-2</strain>
    </source>
</reference>
<gene>
    <name evidence="2" type="ORF">K9S39_25825</name>
</gene>
<dbReference type="RefSeq" id="WP_248865673.1">
    <property type="nucleotide sequence ID" value="NZ_CP086322.1"/>
</dbReference>
<feature type="chain" id="PRO_5046839926" description="Secreted protein" evidence="1">
    <location>
        <begin position="26"/>
        <end position="159"/>
    </location>
</feature>
<dbReference type="EMBL" id="CP086322">
    <property type="protein sequence ID" value="UQA94821.1"/>
    <property type="molecule type" value="Genomic_DNA"/>
</dbReference>
<organism evidence="2 3">
    <name type="scientific">Streptomyces halobius</name>
    <dbReference type="NCBI Taxonomy" id="2879846"/>
    <lineage>
        <taxon>Bacteria</taxon>
        <taxon>Bacillati</taxon>
        <taxon>Actinomycetota</taxon>
        <taxon>Actinomycetes</taxon>
        <taxon>Kitasatosporales</taxon>
        <taxon>Streptomycetaceae</taxon>
        <taxon>Streptomyces</taxon>
    </lineage>
</organism>
<keyword evidence="3" id="KW-1185">Reference proteome</keyword>
<protein>
    <recommendedName>
        <fullName evidence="4">Secreted protein</fullName>
    </recommendedName>
</protein>
<evidence type="ECO:0000256" key="1">
    <source>
        <dbReference type="SAM" id="SignalP"/>
    </source>
</evidence>
<feature type="signal peptide" evidence="1">
    <location>
        <begin position="1"/>
        <end position="25"/>
    </location>
</feature>
<sequence>MKTKMVAVSAAALVAVAAGAVPSHAISDTSGKRKIGGGVSLEANSWECNLWMKACDWKTSAKAYKGSAKKSMTWIKNEAKVTGKGGSVSISAGSAGVSGSGSASTHSFTWKNTNKWISDLSGQARSGYLSLVWGIETCSYASTYHKSLGIKGTASACAG</sequence>
<evidence type="ECO:0000313" key="2">
    <source>
        <dbReference type="EMBL" id="UQA94821.1"/>
    </source>
</evidence>
<keyword evidence="1" id="KW-0732">Signal</keyword>
<name>A0ABY4MAM1_9ACTN</name>
<evidence type="ECO:0008006" key="4">
    <source>
        <dbReference type="Google" id="ProtNLM"/>
    </source>
</evidence>
<evidence type="ECO:0000313" key="3">
    <source>
        <dbReference type="Proteomes" id="UP000830115"/>
    </source>
</evidence>
<accession>A0ABY4MAM1</accession>